<evidence type="ECO:0000256" key="1">
    <source>
        <dbReference type="ARBA" id="ARBA00004651"/>
    </source>
</evidence>
<evidence type="ECO:0000256" key="7">
    <source>
        <dbReference type="SAM" id="MobiDB-lite"/>
    </source>
</evidence>
<feature type="transmembrane region" description="Helical" evidence="8">
    <location>
        <begin position="288"/>
        <end position="306"/>
    </location>
</feature>
<feature type="transmembrane region" description="Helical" evidence="8">
    <location>
        <begin position="385"/>
        <end position="404"/>
    </location>
</feature>
<keyword evidence="3" id="KW-1003">Cell membrane</keyword>
<feature type="transmembrane region" description="Helical" evidence="8">
    <location>
        <begin position="254"/>
        <end position="276"/>
    </location>
</feature>
<feature type="transmembrane region" description="Helical" evidence="8">
    <location>
        <begin position="107"/>
        <end position="127"/>
    </location>
</feature>
<evidence type="ECO:0000256" key="5">
    <source>
        <dbReference type="ARBA" id="ARBA00022989"/>
    </source>
</evidence>
<keyword evidence="2" id="KW-0813">Transport</keyword>
<name>A0ABP5TY80_9ACTN</name>
<dbReference type="InterPro" id="IPR020846">
    <property type="entry name" value="MFS_dom"/>
</dbReference>
<dbReference type="SUPFAM" id="SSF103473">
    <property type="entry name" value="MFS general substrate transporter"/>
    <property type="match status" value="1"/>
</dbReference>
<feature type="transmembrane region" description="Helical" evidence="8">
    <location>
        <begin position="72"/>
        <end position="95"/>
    </location>
</feature>
<comment type="subcellular location">
    <subcellularLocation>
        <location evidence="1">Cell membrane</location>
        <topology evidence="1">Multi-pass membrane protein</topology>
    </subcellularLocation>
</comment>
<evidence type="ECO:0000256" key="6">
    <source>
        <dbReference type="ARBA" id="ARBA00023136"/>
    </source>
</evidence>
<dbReference type="Proteomes" id="UP001501444">
    <property type="component" value="Unassembled WGS sequence"/>
</dbReference>
<evidence type="ECO:0000313" key="10">
    <source>
        <dbReference type="EMBL" id="GAA2364187.1"/>
    </source>
</evidence>
<dbReference type="InterPro" id="IPR010290">
    <property type="entry name" value="TM_effector"/>
</dbReference>
<comment type="caution">
    <text evidence="10">The sequence shown here is derived from an EMBL/GenBank/DDBJ whole genome shotgun (WGS) entry which is preliminary data.</text>
</comment>
<accession>A0ABP5TY80</accession>
<dbReference type="Gene3D" id="1.20.1250.20">
    <property type="entry name" value="MFS general substrate transporter like domains"/>
    <property type="match status" value="1"/>
</dbReference>
<keyword evidence="4 8" id="KW-0812">Transmembrane</keyword>
<reference evidence="11" key="1">
    <citation type="journal article" date="2019" name="Int. J. Syst. Evol. Microbiol.">
        <title>The Global Catalogue of Microorganisms (GCM) 10K type strain sequencing project: providing services to taxonomists for standard genome sequencing and annotation.</title>
        <authorList>
            <consortium name="The Broad Institute Genomics Platform"/>
            <consortium name="The Broad Institute Genome Sequencing Center for Infectious Disease"/>
            <person name="Wu L."/>
            <person name="Ma J."/>
        </authorList>
    </citation>
    <scope>NUCLEOTIDE SEQUENCE [LARGE SCALE GENOMIC DNA]</scope>
    <source>
        <strain evidence="11">JCM 3272</strain>
    </source>
</reference>
<gene>
    <name evidence="10" type="ORF">GCM10010170_061750</name>
</gene>
<dbReference type="InterPro" id="IPR036259">
    <property type="entry name" value="MFS_trans_sf"/>
</dbReference>
<organism evidence="10 11">
    <name type="scientific">Dactylosporangium salmoneum</name>
    <dbReference type="NCBI Taxonomy" id="53361"/>
    <lineage>
        <taxon>Bacteria</taxon>
        <taxon>Bacillati</taxon>
        <taxon>Actinomycetota</taxon>
        <taxon>Actinomycetes</taxon>
        <taxon>Micromonosporales</taxon>
        <taxon>Micromonosporaceae</taxon>
        <taxon>Dactylosporangium</taxon>
    </lineage>
</organism>
<proteinExistence type="predicted"/>
<evidence type="ECO:0000256" key="2">
    <source>
        <dbReference type="ARBA" id="ARBA00022448"/>
    </source>
</evidence>
<feature type="transmembrane region" description="Helical" evidence="8">
    <location>
        <begin position="342"/>
        <end position="364"/>
    </location>
</feature>
<dbReference type="PROSITE" id="PS50850">
    <property type="entry name" value="MFS"/>
    <property type="match status" value="1"/>
</dbReference>
<dbReference type="Pfam" id="PF05977">
    <property type="entry name" value="MFS_3"/>
    <property type="match status" value="1"/>
</dbReference>
<feature type="transmembrane region" description="Helical" evidence="8">
    <location>
        <begin position="318"/>
        <end position="336"/>
    </location>
</feature>
<evidence type="ECO:0000256" key="3">
    <source>
        <dbReference type="ARBA" id="ARBA00022475"/>
    </source>
</evidence>
<evidence type="ECO:0000256" key="4">
    <source>
        <dbReference type="ARBA" id="ARBA00022692"/>
    </source>
</evidence>
<feature type="transmembrane region" description="Helical" evidence="8">
    <location>
        <begin position="133"/>
        <end position="158"/>
    </location>
</feature>
<evidence type="ECO:0000259" key="9">
    <source>
        <dbReference type="PROSITE" id="PS50850"/>
    </source>
</evidence>
<dbReference type="EMBL" id="BAAARV010000059">
    <property type="protein sequence ID" value="GAA2364187.1"/>
    <property type="molecule type" value="Genomic_DNA"/>
</dbReference>
<protein>
    <submittedName>
        <fullName evidence="10">MFS transporter</fullName>
    </submittedName>
</protein>
<dbReference type="CDD" id="cd06173">
    <property type="entry name" value="MFS_MefA_like"/>
    <property type="match status" value="1"/>
</dbReference>
<dbReference type="PANTHER" id="PTHR23513">
    <property type="entry name" value="INTEGRAL MEMBRANE EFFLUX PROTEIN-RELATED"/>
    <property type="match status" value="1"/>
</dbReference>
<evidence type="ECO:0000256" key="8">
    <source>
        <dbReference type="SAM" id="Phobius"/>
    </source>
</evidence>
<sequence length="467" mass="47652">MRALRVILPDEPTGAVYEGTIRMSGDAVARPLGGLLRTRNFALLWIGQSTSAAGSAITTVALPLVAISPLHAGPAMVALLTAATWLPWLLIGLPAGVWVDRWPRRRTLLIADIVSAAVLVVIPIAAWTEVLTMTMLVVAALLAGTAGVFANVAFNAFLPHLVGAEDLMEGNARLQTSASVALVVGPGLGGLLAQAAGAVSGILIDAVTFLVSAACLLGLRSEPEPRPSPGDRPGMLRQIAEGIGFIMRGRLLQAMLVVASVTNFAMLGITALRVVFLVRTEGAAPGTAGSVIGVGSLGAILGAALASRASRRFGSARTYLVASVAAAPFVLLLPLGGHGWRLTLFAAGSFVALAGATMANVMTMTFRGAFVPAHLLGRVTAASRIFVFGTIPFGAATAGLLASALGVRPAMWALAVLYATAPLLLLATEARTLRAFPARGTPAAQQPSGPLPGEGSGPSPGMRPVST</sequence>
<keyword evidence="5 8" id="KW-1133">Transmembrane helix</keyword>
<feature type="region of interest" description="Disordered" evidence="7">
    <location>
        <begin position="440"/>
        <end position="467"/>
    </location>
</feature>
<keyword evidence="11" id="KW-1185">Reference proteome</keyword>
<evidence type="ECO:0000313" key="11">
    <source>
        <dbReference type="Proteomes" id="UP001501444"/>
    </source>
</evidence>
<keyword evidence="6 8" id="KW-0472">Membrane</keyword>
<dbReference type="PANTHER" id="PTHR23513:SF6">
    <property type="entry name" value="MAJOR FACILITATOR SUPERFAMILY ASSOCIATED DOMAIN-CONTAINING PROTEIN"/>
    <property type="match status" value="1"/>
</dbReference>
<feature type="transmembrane region" description="Helical" evidence="8">
    <location>
        <begin position="410"/>
        <end position="427"/>
    </location>
</feature>
<feature type="transmembrane region" description="Helical" evidence="8">
    <location>
        <begin position="42"/>
        <end position="66"/>
    </location>
</feature>
<feature type="domain" description="Major facilitator superfamily (MFS) profile" evidence="9">
    <location>
        <begin position="26"/>
        <end position="433"/>
    </location>
</feature>